<dbReference type="AlphaFoldDB" id="A0A8C4WZZ7"/>
<dbReference type="InterPro" id="IPR008271">
    <property type="entry name" value="Ser/Thr_kinase_AS"/>
</dbReference>
<dbReference type="Ensembl" id="ENSEBUT00000023238.1">
    <property type="protein sequence ID" value="ENSEBUP00000022662.1"/>
    <property type="gene ID" value="ENSEBUG00000013962.1"/>
</dbReference>
<dbReference type="SMART" id="SM00220">
    <property type="entry name" value="S_TKc"/>
    <property type="match status" value="1"/>
</dbReference>
<dbReference type="Gene3D" id="1.10.510.10">
    <property type="entry name" value="Transferase(Phosphotransferase) domain 1"/>
    <property type="match status" value="1"/>
</dbReference>
<dbReference type="Pfam" id="PF00069">
    <property type="entry name" value="Pkinase"/>
    <property type="match status" value="1"/>
</dbReference>
<dbReference type="PANTHER" id="PTHR44167:SF24">
    <property type="entry name" value="SERINE_THREONINE-PROTEIN KINASE CHK2"/>
    <property type="match status" value="1"/>
</dbReference>
<dbReference type="GO" id="GO:0004672">
    <property type="term" value="F:protein kinase activity"/>
    <property type="evidence" value="ECO:0007669"/>
    <property type="project" value="InterPro"/>
</dbReference>
<evidence type="ECO:0000256" key="1">
    <source>
        <dbReference type="SAM" id="MobiDB-lite"/>
    </source>
</evidence>
<dbReference type="InterPro" id="IPR011009">
    <property type="entry name" value="Kinase-like_dom_sf"/>
</dbReference>
<dbReference type="PANTHER" id="PTHR44167">
    <property type="entry name" value="OVARIAN-SPECIFIC SERINE/THREONINE-PROTEIN KINASE LOK-RELATED"/>
    <property type="match status" value="1"/>
</dbReference>
<sequence length="626" mass="71563">MEKLIRIYFVISGGYFNVRRVPQSNLTCFFPICSSIPQLVKIKRKATMDKSGGSEAVRVNESLPLATSKEKKITLWQRIKNLFRRTKRKGKRNDNVPHGMSAKPKTGTRLGEKVRSGASVKALLSMDNSELMRYLEDHLDVVNEFLHSHSSVVCQYLDGHRGVLNDYVDEYITYHSIKFWLAERKGFHLSDRKYDEGGDIKFQELKQFKDNISIVVVALRNEMPLNEVSKENLKNSIIEMLDDPAISIDERLKTYLRSNPHVMAALMEFTQTPQLLQKLFSQYHEIRKYIACHRSVLSDYVEEYIILQSIDFWLADQRGLLSKTLVTKGSKDNYSEEMQWHRNGEFQEHEQIGNWEVIEKIGQGGLGFIYKAKNVNSSLEVALKKSRYVEGIAELRYGAEIMRKLECPNIVKLIDVIENGMFNEVVLVMEYLSGGSLYHQLVSRKTFSLVDACPVMKQMASAFAYMHSKNVVHRDIKLCNVLCNDQLVVKVIDFGLAKVLNEGEKLFEESGTCGYMAPEISEDGYEGPPADVWSLGILFIQLFLGIKFNGSHLLKKKSDTYTYSKVVPKLPPNSGPELAGLLLGMTYNEPALRFTMEEILHHNWFTACPSSEGKDLSFNDDHLNCW</sequence>
<dbReference type="GeneTree" id="ENSGT00940000166992"/>
<evidence type="ECO:0000313" key="4">
    <source>
        <dbReference type="Proteomes" id="UP000694388"/>
    </source>
</evidence>
<dbReference type="PROSITE" id="PS00108">
    <property type="entry name" value="PROTEIN_KINASE_ST"/>
    <property type="match status" value="1"/>
</dbReference>
<dbReference type="SUPFAM" id="SSF56112">
    <property type="entry name" value="Protein kinase-like (PK-like)"/>
    <property type="match status" value="1"/>
</dbReference>
<accession>A0A8C4WZZ7</accession>
<feature type="domain" description="Protein kinase" evidence="2">
    <location>
        <begin position="355"/>
        <end position="605"/>
    </location>
</feature>
<protein>
    <recommendedName>
        <fullName evidence="2">Protein kinase domain-containing protein</fullName>
    </recommendedName>
</protein>
<dbReference type="InterPro" id="IPR000719">
    <property type="entry name" value="Prot_kinase_dom"/>
</dbReference>
<evidence type="ECO:0000313" key="3">
    <source>
        <dbReference type="Ensembl" id="ENSEBUP00000022662.1"/>
    </source>
</evidence>
<reference evidence="3" key="2">
    <citation type="submission" date="2025-09" db="UniProtKB">
        <authorList>
            <consortium name="Ensembl"/>
        </authorList>
    </citation>
    <scope>IDENTIFICATION</scope>
</reference>
<evidence type="ECO:0000259" key="2">
    <source>
        <dbReference type="PROSITE" id="PS50011"/>
    </source>
</evidence>
<dbReference type="Proteomes" id="UP000694388">
    <property type="component" value="Unplaced"/>
</dbReference>
<dbReference type="GO" id="GO:0005524">
    <property type="term" value="F:ATP binding"/>
    <property type="evidence" value="ECO:0007669"/>
    <property type="project" value="InterPro"/>
</dbReference>
<reference evidence="3" key="1">
    <citation type="submission" date="2025-08" db="UniProtKB">
        <authorList>
            <consortium name="Ensembl"/>
        </authorList>
    </citation>
    <scope>IDENTIFICATION</scope>
</reference>
<organism evidence="3 4">
    <name type="scientific">Eptatretus burgeri</name>
    <name type="common">Inshore hagfish</name>
    <dbReference type="NCBI Taxonomy" id="7764"/>
    <lineage>
        <taxon>Eukaryota</taxon>
        <taxon>Metazoa</taxon>
        <taxon>Chordata</taxon>
        <taxon>Craniata</taxon>
        <taxon>Vertebrata</taxon>
        <taxon>Cyclostomata</taxon>
        <taxon>Myxini</taxon>
        <taxon>Myxiniformes</taxon>
        <taxon>Myxinidae</taxon>
        <taxon>Eptatretinae</taxon>
        <taxon>Eptatretus</taxon>
    </lineage>
</organism>
<keyword evidence="4" id="KW-1185">Reference proteome</keyword>
<name>A0A8C4WZZ7_EPTBU</name>
<proteinExistence type="predicted"/>
<feature type="region of interest" description="Disordered" evidence="1">
    <location>
        <begin position="87"/>
        <end position="111"/>
    </location>
</feature>
<dbReference type="PROSITE" id="PS50011">
    <property type="entry name" value="PROTEIN_KINASE_DOM"/>
    <property type="match status" value="1"/>
</dbReference>